<organism evidence="1 2">
    <name type="scientific">Pisolithus tinctorius Marx 270</name>
    <dbReference type="NCBI Taxonomy" id="870435"/>
    <lineage>
        <taxon>Eukaryota</taxon>
        <taxon>Fungi</taxon>
        <taxon>Dikarya</taxon>
        <taxon>Basidiomycota</taxon>
        <taxon>Agaricomycotina</taxon>
        <taxon>Agaricomycetes</taxon>
        <taxon>Agaricomycetidae</taxon>
        <taxon>Boletales</taxon>
        <taxon>Sclerodermatineae</taxon>
        <taxon>Pisolithaceae</taxon>
        <taxon>Pisolithus</taxon>
    </lineage>
</organism>
<evidence type="ECO:0000313" key="2">
    <source>
        <dbReference type="Proteomes" id="UP000054217"/>
    </source>
</evidence>
<evidence type="ECO:0000313" key="1">
    <source>
        <dbReference type="EMBL" id="KIN94937.1"/>
    </source>
</evidence>
<proteinExistence type="predicted"/>
<protein>
    <submittedName>
        <fullName evidence="1">Uncharacterized protein</fullName>
    </submittedName>
</protein>
<dbReference type="HOGENOM" id="CLU_1603411_0_0_1"/>
<accession>A0A0C3ID25</accession>
<sequence length="166" mass="18641">MAGAAGRHLVYHAGAQTRPVGFAVRSQFTGRCADVEKSVSFSGWSDLVNKVIAGLMCLGPNLTHPGRLAFRTLFPECWRFGNVPSSPHFERIKYGVHRTLLRLKASPISFLLRHPHSPFIRCSCFPSDSNPRQPFYQVCVVVHPTPHNCPTRILRVTVRRRHSPAM</sequence>
<dbReference type="Proteomes" id="UP000054217">
    <property type="component" value="Unassembled WGS sequence"/>
</dbReference>
<keyword evidence="2" id="KW-1185">Reference proteome</keyword>
<dbReference type="EMBL" id="KN832082">
    <property type="protein sequence ID" value="KIN94937.1"/>
    <property type="molecule type" value="Genomic_DNA"/>
</dbReference>
<reference evidence="2" key="2">
    <citation type="submission" date="2015-01" db="EMBL/GenBank/DDBJ databases">
        <title>Evolutionary Origins and Diversification of the Mycorrhizal Mutualists.</title>
        <authorList>
            <consortium name="DOE Joint Genome Institute"/>
            <consortium name="Mycorrhizal Genomics Consortium"/>
            <person name="Kohler A."/>
            <person name="Kuo A."/>
            <person name="Nagy L.G."/>
            <person name="Floudas D."/>
            <person name="Copeland A."/>
            <person name="Barry K.W."/>
            <person name="Cichocki N."/>
            <person name="Veneault-Fourrey C."/>
            <person name="LaButti K."/>
            <person name="Lindquist E.A."/>
            <person name="Lipzen A."/>
            <person name="Lundell T."/>
            <person name="Morin E."/>
            <person name="Murat C."/>
            <person name="Riley R."/>
            <person name="Ohm R."/>
            <person name="Sun H."/>
            <person name="Tunlid A."/>
            <person name="Henrissat B."/>
            <person name="Grigoriev I.V."/>
            <person name="Hibbett D.S."/>
            <person name="Martin F."/>
        </authorList>
    </citation>
    <scope>NUCLEOTIDE SEQUENCE [LARGE SCALE GENOMIC DNA]</scope>
    <source>
        <strain evidence="2">Marx 270</strain>
    </source>
</reference>
<dbReference type="InParanoid" id="A0A0C3ID25"/>
<gene>
    <name evidence="1" type="ORF">M404DRAFT_336692</name>
</gene>
<reference evidence="1 2" key="1">
    <citation type="submission" date="2014-04" db="EMBL/GenBank/DDBJ databases">
        <authorList>
            <consortium name="DOE Joint Genome Institute"/>
            <person name="Kuo A."/>
            <person name="Kohler A."/>
            <person name="Costa M.D."/>
            <person name="Nagy L.G."/>
            <person name="Floudas D."/>
            <person name="Copeland A."/>
            <person name="Barry K.W."/>
            <person name="Cichocki N."/>
            <person name="Veneault-Fourrey C."/>
            <person name="LaButti K."/>
            <person name="Lindquist E.A."/>
            <person name="Lipzen A."/>
            <person name="Lundell T."/>
            <person name="Morin E."/>
            <person name="Murat C."/>
            <person name="Sun H."/>
            <person name="Tunlid A."/>
            <person name="Henrissat B."/>
            <person name="Grigoriev I.V."/>
            <person name="Hibbett D.S."/>
            <person name="Martin F."/>
            <person name="Nordberg H.P."/>
            <person name="Cantor M.N."/>
            <person name="Hua S.X."/>
        </authorList>
    </citation>
    <scope>NUCLEOTIDE SEQUENCE [LARGE SCALE GENOMIC DNA]</scope>
    <source>
        <strain evidence="1 2">Marx 270</strain>
    </source>
</reference>
<dbReference type="AlphaFoldDB" id="A0A0C3ID25"/>
<name>A0A0C3ID25_PISTI</name>